<accession>A0A6J5NUR7</accession>
<dbReference type="EMBL" id="LR796734">
    <property type="protein sequence ID" value="CAB4162542.1"/>
    <property type="molecule type" value="Genomic_DNA"/>
</dbReference>
<organism evidence="1">
    <name type="scientific">uncultured Caudovirales phage</name>
    <dbReference type="NCBI Taxonomy" id="2100421"/>
    <lineage>
        <taxon>Viruses</taxon>
        <taxon>Duplodnaviria</taxon>
        <taxon>Heunggongvirae</taxon>
        <taxon>Uroviricota</taxon>
        <taxon>Caudoviricetes</taxon>
        <taxon>Peduoviridae</taxon>
        <taxon>Maltschvirus</taxon>
        <taxon>Maltschvirus maltsch</taxon>
    </lineage>
</organism>
<sequence length="55" mass="6263">MVGLKVGELNVICAYSNVGRTMMTKRYNIALNAWEYGYWVGTRFYIAKIVKDLAA</sequence>
<protein>
    <submittedName>
        <fullName evidence="1">Uncharacterized protein</fullName>
    </submittedName>
</protein>
<proteinExistence type="predicted"/>
<evidence type="ECO:0000313" key="1">
    <source>
        <dbReference type="EMBL" id="CAB4162542.1"/>
    </source>
</evidence>
<name>A0A6J5NUR7_9CAUD</name>
<reference evidence="1" key="1">
    <citation type="submission" date="2020-04" db="EMBL/GenBank/DDBJ databases">
        <authorList>
            <person name="Chiriac C."/>
            <person name="Salcher M."/>
            <person name="Ghai R."/>
            <person name="Kavagutti S V."/>
        </authorList>
    </citation>
    <scope>NUCLEOTIDE SEQUENCE</scope>
</reference>
<gene>
    <name evidence="1" type="ORF">UFOVP787_57</name>
</gene>